<feature type="non-terminal residue" evidence="1">
    <location>
        <position position="299"/>
    </location>
</feature>
<organism evidence="1">
    <name type="scientific">marine sediment metagenome</name>
    <dbReference type="NCBI Taxonomy" id="412755"/>
    <lineage>
        <taxon>unclassified sequences</taxon>
        <taxon>metagenomes</taxon>
        <taxon>ecological metagenomes</taxon>
    </lineage>
</organism>
<dbReference type="AlphaFoldDB" id="X1HY04"/>
<dbReference type="EMBL" id="BARU01017297">
    <property type="protein sequence ID" value="GAH58704.1"/>
    <property type="molecule type" value="Genomic_DNA"/>
</dbReference>
<protein>
    <submittedName>
        <fullName evidence="1">Uncharacterized protein</fullName>
    </submittedName>
</protein>
<comment type="caution">
    <text evidence="1">The sequence shown here is derived from an EMBL/GenBank/DDBJ whole genome shotgun (WGS) entry which is preliminary data.</text>
</comment>
<accession>X1HY04</accession>
<evidence type="ECO:0000313" key="1">
    <source>
        <dbReference type="EMBL" id="GAH58704.1"/>
    </source>
</evidence>
<sequence>VTPFTIDKWNLTLGNLTITPFTLDTWNITIGNMTISPFIIDTWNLTLGNTTISHGILEPSFETVNKWIYYENNSFCDGEQSGSGVTDGAKSYQLSIQERAHTAYCRVYQENINFTDIDHFYADFYLNSDAFVDVPAYLSVRVNGDNLWEQRIPVNTGIQYLDTLIDVSAYGDYCTLEFRLNQTDIFYEDGIFASIDNIRMKIWHTLDTWNITLGNMSVTPYILDTWNVTLGNLTINAFTIDTWNVTLGNLSISSFTIDTWNLTLGNMSISPFTLDTWNVTLGNMTISPFTIDTWNLTLG</sequence>
<gene>
    <name evidence="1" type="ORF">S03H2_28703</name>
</gene>
<name>X1HY04_9ZZZZ</name>
<reference evidence="1" key="1">
    <citation type="journal article" date="2014" name="Front. Microbiol.">
        <title>High frequency of phylogenetically diverse reductive dehalogenase-homologous genes in deep subseafloor sedimentary metagenomes.</title>
        <authorList>
            <person name="Kawai M."/>
            <person name="Futagami T."/>
            <person name="Toyoda A."/>
            <person name="Takaki Y."/>
            <person name="Nishi S."/>
            <person name="Hori S."/>
            <person name="Arai W."/>
            <person name="Tsubouchi T."/>
            <person name="Morono Y."/>
            <person name="Uchiyama I."/>
            <person name="Ito T."/>
            <person name="Fujiyama A."/>
            <person name="Inagaki F."/>
            <person name="Takami H."/>
        </authorList>
    </citation>
    <scope>NUCLEOTIDE SEQUENCE</scope>
    <source>
        <strain evidence="1">Expedition CK06-06</strain>
    </source>
</reference>
<feature type="non-terminal residue" evidence="1">
    <location>
        <position position="1"/>
    </location>
</feature>
<proteinExistence type="predicted"/>